<feature type="compositionally biased region" description="Basic and acidic residues" evidence="1">
    <location>
        <begin position="83"/>
        <end position="92"/>
    </location>
</feature>
<feature type="region of interest" description="Disordered" evidence="1">
    <location>
        <begin position="83"/>
        <end position="113"/>
    </location>
</feature>
<accession>A0A0E0AWN4</accession>
<name>A0A0E0AWN4_9ORYZ</name>
<feature type="region of interest" description="Disordered" evidence="1">
    <location>
        <begin position="189"/>
        <end position="209"/>
    </location>
</feature>
<organism evidence="2">
    <name type="scientific">Oryza glumipatula</name>
    <dbReference type="NCBI Taxonomy" id="40148"/>
    <lineage>
        <taxon>Eukaryota</taxon>
        <taxon>Viridiplantae</taxon>
        <taxon>Streptophyta</taxon>
        <taxon>Embryophyta</taxon>
        <taxon>Tracheophyta</taxon>
        <taxon>Spermatophyta</taxon>
        <taxon>Magnoliopsida</taxon>
        <taxon>Liliopsida</taxon>
        <taxon>Poales</taxon>
        <taxon>Poaceae</taxon>
        <taxon>BOP clade</taxon>
        <taxon>Oryzoideae</taxon>
        <taxon>Oryzeae</taxon>
        <taxon>Oryzinae</taxon>
        <taxon>Oryza</taxon>
    </lineage>
</organism>
<protein>
    <submittedName>
        <fullName evidence="2">Uncharacterized protein</fullName>
    </submittedName>
</protein>
<evidence type="ECO:0000313" key="3">
    <source>
        <dbReference type="Proteomes" id="UP000026961"/>
    </source>
</evidence>
<evidence type="ECO:0000256" key="1">
    <source>
        <dbReference type="SAM" id="MobiDB-lite"/>
    </source>
</evidence>
<dbReference type="EnsemblPlants" id="OGLUM08G19120.1">
    <property type="protein sequence ID" value="OGLUM08G19120.1"/>
    <property type="gene ID" value="OGLUM08G19120"/>
</dbReference>
<sequence>MASTSNNTECTYGQWDKNLNDRVSKSVLVLSSLTGDTGGGNPAVARSPLPPPPRRRRQSRAATRTMAAGLRFSLVSPWGAVRMAKDHPDPSRRNLAGRQPTAGQRGEAAAGLEVVATEKEKRWGLTAAGMEGGSEDGDGEQDLVTPEVDPPLPRGQIWYGASSRRWRRYGARGWPTTVAAADCCGNRMHSRRRQRRGARGDGGGSGRTAARWLAIGSSGYCGCGGRRHGGGDRDYGGRRHGGLGQLAGGVLDDRT</sequence>
<evidence type="ECO:0000313" key="2">
    <source>
        <dbReference type="EnsemblPlants" id="OGLUM08G19120.1"/>
    </source>
</evidence>
<dbReference type="Proteomes" id="UP000026961">
    <property type="component" value="Chromosome 8"/>
</dbReference>
<reference evidence="2" key="1">
    <citation type="submission" date="2015-04" db="UniProtKB">
        <authorList>
            <consortium name="EnsemblPlants"/>
        </authorList>
    </citation>
    <scope>IDENTIFICATION</scope>
</reference>
<feature type="region of interest" description="Disordered" evidence="1">
    <location>
        <begin position="128"/>
        <end position="156"/>
    </location>
</feature>
<keyword evidence="3" id="KW-1185">Reference proteome</keyword>
<feature type="region of interest" description="Disordered" evidence="1">
    <location>
        <begin position="231"/>
        <end position="255"/>
    </location>
</feature>
<dbReference type="HOGENOM" id="CLU_1091434_0_0_1"/>
<proteinExistence type="predicted"/>
<dbReference type="Gramene" id="OGLUM08G19120.1">
    <property type="protein sequence ID" value="OGLUM08G19120.1"/>
    <property type="gene ID" value="OGLUM08G19120"/>
</dbReference>
<feature type="region of interest" description="Disordered" evidence="1">
    <location>
        <begin position="32"/>
        <end position="63"/>
    </location>
</feature>
<reference evidence="2" key="2">
    <citation type="submission" date="2018-05" db="EMBL/GenBank/DDBJ databases">
        <title>OgluRS3 (Oryza glumaepatula Reference Sequence Version 3).</title>
        <authorList>
            <person name="Zhang J."/>
            <person name="Kudrna D."/>
            <person name="Lee S."/>
            <person name="Talag J."/>
            <person name="Welchert J."/>
            <person name="Wing R.A."/>
        </authorList>
    </citation>
    <scope>NUCLEOTIDE SEQUENCE [LARGE SCALE GENOMIC DNA]</scope>
</reference>
<dbReference type="AlphaFoldDB" id="A0A0E0AWN4"/>